<dbReference type="PANTHER" id="PTHR47041:SF2">
    <property type="entry name" value="SEC14 CYTOSOLIC FACTOR FAMILY PROTEIN _ PHOSPHOGLYCERIDE TRANSFER FAMILY PROTEIN"/>
    <property type="match status" value="1"/>
</dbReference>
<protein>
    <recommendedName>
        <fullName evidence="3">CRAL-TRIO domain-containing protein</fullName>
    </recommendedName>
</protein>
<feature type="region of interest" description="Disordered" evidence="1">
    <location>
        <begin position="414"/>
        <end position="442"/>
    </location>
</feature>
<dbReference type="Pfam" id="PF00650">
    <property type="entry name" value="CRAL_TRIO"/>
    <property type="match status" value="1"/>
</dbReference>
<evidence type="ECO:0000259" key="3">
    <source>
        <dbReference type="PROSITE" id="PS50191"/>
    </source>
</evidence>
<feature type="compositionally biased region" description="Basic and acidic residues" evidence="1">
    <location>
        <begin position="414"/>
        <end position="429"/>
    </location>
</feature>
<evidence type="ECO:0000256" key="2">
    <source>
        <dbReference type="SAM" id="Phobius"/>
    </source>
</evidence>
<dbReference type="InterPro" id="IPR001251">
    <property type="entry name" value="CRAL-TRIO_dom"/>
</dbReference>
<dbReference type="SMART" id="SM00516">
    <property type="entry name" value="SEC14"/>
    <property type="match status" value="1"/>
</dbReference>
<dbReference type="InterPro" id="IPR036865">
    <property type="entry name" value="CRAL-TRIO_dom_sf"/>
</dbReference>
<evidence type="ECO:0000256" key="1">
    <source>
        <dbReference type="SAM" id="MobiDB-lite"/>
    </source>
</evidence>
<dbReference type="CDD" id="cd00170">
    <property type="entry name" value="SEC14"/>
    <property type="match status" value="1"/>
</dbReference>
<gene>
    <name evidence="4" type="ORF">DM860_006293</name>
</gene>
<dbReference type="SUPFAM" id="SSF52087">
    <property type="entry name" value="CRAL/TRIO domain"/>
    <property type="match status" value="1"/>
</dbReference>
<dbReference type="PROSITE" id="PS50191">
    <property type="entry name" value="CRAL_TRIO"/>
    <property type="match status" value="1"/>
</dbReference>
<dbReference type="EMBL" id="NQVE01000125">
    <property type="protein sequence ID" value="RAL46139.1"/>
    <property type="molecule type" value="Genomic_DNA"/>
</dbReference>
<evidence type="ECO:0000313" key="5">
    <source>
        <dbReference type="Proteomes" id="UP000249390"/>
    </source>
</evidence>
<accession>A0A328DP87</accession>
<keyword evidence="5" id="KW-1185">Reference proteome</keyword>
<dbReference type="Gene3D" id="3.40.525.10">
    <property type="entry name" value="CRAL-TRIO lipid binding domain"/>
    <property type="match status" value="1"/>
</dbReference>
<feature type="domain" description="CRAL-TRIO" evidence="3">
    <location>
        <begin position="257"/>
        <end position="405"/>
    </location>
</feature>
<dbReference type="Proteomes" id="UP000249390">
    <property type="component" value="Unassembled WGS sequence"/>
</dbReference>
<comment type="caution">
    <text evidence="4">The sequence shown here is derived from an EMBL/GenBank/DDBJ whole genome shotgun (WGS) entry which is preliminary data.</text>
</comment>
<dbReference type="AlphaFoldDB" id="A0A328DP87"/>
<feature type="transmembrane region" description="Helical" evidence="2">
    <location>
        <begin position="451"/>
        <end position="470"/>
    </location>
</feature>
<keyword evidence="2" id="KW-0472">Membrane</keyword>
<keyword evidence="2" id="KW-1133">Transmembrane helix</keyword>
<name>A0A328DP87_9ASTE</name>
<dbReference type="PANTHER" id="PTHR47041">
    <property type="entry name" value="SEC14 CYTOSOLIC FACTOR FAMILY PROTEIN / PHOSPHOGLYCERIDE TRANSFER FAMILY PROTEIN"/>
    <property type="match status" value="1"/>
</dbReference>
<reference evidence="4 5" key="1">
    <citation type="submission" date="2018-06" db="EMBL/GenBank/DDBJ databases">
        <title>The Genome of Cuscuta australis (Dodder) Provides Insight into the Evolution of Plant Parasitism.</title>
        <authorList>
            <person name="Liu H."/>
        </authorList>
    </citation>
    <scope>NUCLEOTIDE SEQUENCE [LARGE SCALE GENOMIC DNA]</scope>
    <source>
        <strain evidence="5">cv. Yunnan</strain>
        <tissue evidence="4">Vines</tissue>
    </source>
</reference>
<evidence type="ECO:0000313" key="4">
    <source>
        <dbReference type="EMBL" id="RAL46139.1"/>
    </source>
</evidence>
<organism evidence="4 5">
    <name type="scientific">Cuscuta australis</name>
    <dbReference type="NCBI Taxonomy" id="267555"/>
    <lineage>
        <taxon>Eukaryota</taxon>
        <taxon>Viridiplantae</taxon>
        <taxon>Streptophyta</taxon>
        <taxon>Embryophyta</taxon>
        <taxon>Tracheophyta</taxon>
        <taxon>Spermatophyta</taxon>
        <taxon>Magnoliopsida</taxon>
        <taxon>eudicotyledons</taxon>
        <taxon>Gunneridae</taxon>
        <taxon>Pentapetalae</taxon>
        <taxon>asterids</taxon>
        <taxon>lamiids</taxon>
        <taxon>Solanales</taxon>
        <taxon>Convolvulaceae</taxon>
        <taxon>Cuscuteae</taxon>
        <taxon>Cuscuta</taxon>
        <taxon>Cuscuta subgen. Grammica</taxon>
        <taxon>Cuscuta sect. Cleistogrammica</taxon>
    </lineage>
</organism>
<sequence>MENSVSNLSSRKNSGTNCAIISKILSERHAIPSGSKSFVHKSAARISLLCRGKMEMGAGCQIALFLLKLAALESVRRFSKSKSLPVWSGLQALHVFCYPPFKWIQKWSPFGMLVKGMQMLSRPLLVLSIATAFSGDPECVSSTTESSGVNQGHDDSYDVSEFQQELSSTQSVTSLRLEDDLCVLPANWLSQLYKDLEVQGISWKDRIGEEELHRFYTAADGDFTRLLSSVRKTIQWRETYRIISGHELDTWSNLVFWHGFDVKQKPLLIVRLGLACSSLPFSDRQRFGQAVVSQVYYGIMHLADRKNPQITVLVDCEGLSPFRLPMQMLKTCSTLLQTHFPNSLGCLFVIRLPSIIRVVAQTFVQVLKPITRQKLRFLGENYQKVLYECVEALPPYLGGSCTCPRCDIGHTHTEEEMPKSESDLNREEDLGSSLSGERMDVSHGDANSDQVLSMALLGFLVFAVLLYAYISGVYGPQTGRVVPP</sequence>
<keyword evidence="2" id="KW-0812">Transmembrane</keyword>
<proteinExistence type="predicted"/>